<dbReference type="Proteomes" id="UP000789759">
    <property type="component" value="Unassembled WGS sequence"/>
</dbReference>
<sequence>MQQPDYDSGADLPKAYWNMKFFKRIKSVIYTKLHRAARRLLTTNPNVNCYFRVIANQNKLNNLKDSTNYPITAGVNYAADNWHDTGLVGRSQCTYQTPQISLRELLDNTYLTDKIQLGRQKDFQNLIYKPDYGTEND</sequence>
<dbReference type="OrthoDB" id="2422081at2759"/>
<feature type="non-terminal residue" evidence="1">
    <location>
        <position position="137"/>
    </location>
</feature>
<dbReference type="AlphaFoldDB" id="A0A9N9KB37"/>
<proteinExistence type="predicted"/>
<reference evidence="1" key="1">
    <citation type="submission" date="2021-06" db="EMBL/GenBank/DDBJ databases">
        <authorList>
            <person name="Kallberg Y."/>
            <person name="Tangrot J."/>
            <person name="Rosling A."/>
        </authorList>
    </citation>
    <scope>NUCLEOTIDE SEQUENCE</scope>
    <source>
        <strain evidence="1">FL966</strain>
    </source>
</reference>
<keyword evidence="2" id="KW-1185">Reference proteome</keyword>
<evidence type="ECO:0000313" key="2">
    <source>
        <dbReference type="Proteomes" id="UP000789759"/>
    </source>
</evidence>
<name>A0A9N9KB37_9GLOM</name>
<comment type="caution">
    <text evidence="1">The sequence shown here is derived from an EMBL/GenBank/DDBJ whole genome shotgun (WGS) entry which is preliminary data.</text>
</comment>
<protein>
    <submittedName>
        <fullName evidence="1">21329_t:CDS:1</fullName>
    </submittedName>
</protein>
<gene>
    <name evidence="1" type="ORF">CPELLU_LOCUS19507</name>
</gene>
<organism evidence="1 2">
    <name type="scientific">Cetraspora pellucida</name>
    <dbReference type="NCBI Taxonomy" id="1433469"/>
    <lineage>
        <taxon>Eukaryota</taxon>
        <taxon>Fungi</taxon>
        <taxon>Fungi incertae sedis</taxon>
        <taxon>Mucoromycota</taxon>
        <taxon>Glomeromycotina</taxon>
        <taxon>Glomeromycetes</taxon>
        <taxon>Diversisporales</taxon>
        <taxon>Gigasporaceae</taxon>
        <taxon>Cetraspora</taxon>
    </lineage>
</organism>
<dbReference type="EMBL" id="CAJVQA010047640">
    <property type="protein sequence ID" value="CAG8819163.1"/>
    <property type="molecule type" value="Genomic_DNA"/>
</dbReference>
<evidence type="ECO:0000313" key="1">
    <source>
        <dbReference type="EMBL" id="CAG8819163.1"/>
    </source>
</evidence>
<accession>A0A9N9KB37</accession>